<name>A0A557SWD7_9ARCH</name>
<comment type="caution">
    <text evidence="2">The sequence shown here is derived from an EMBL/GenBank/DDBJ whole genome shotgun (WGS) entry which is preliminary data.</text>
</comment>
<dbReference type="RefSeq" id="WP_261377786.1">
    <property type="nucleotide sequence ID" value="NZ_ML675581.1"/>
</dbReference>
<protein>
    <submittedName>
        <fullName evidence="2">Uncharacterized protein</fullName>
    </submittedName>
</protein>
<evidence type="ECO:0000313" key="2">
    <source>
        <dbReference type="EMBL" id="TVP40927.1"/>
    </source>
</evidence>
<evidence type="ECO:0000313" key="3">
    <source>
        <dbReference type="Proteomes" id="UP000315289"/>
    </source>
</evidence>
<sequence length="119" mass="14085">MVIEKSYNNNHLPLMSLDSLRKSTIINQTKNESIVVLAAEQSSEDVETSFRQRYSQELKTKKQQINNSERGFAELDDERRSVRQQMMRTPGRRGEIIKEEEISKEFGRRFYENEEIRAN</sequence>
<evidence type="ECO:0000256" key="1">
    <source>
        <dbReference type="SAM" id="MobiDB-lite"/>
    </source>
</evidence>
<keyword evidence="3" id="KW-1185">Reference proteome</keyword>
<accession>A0A557SWD7</accession>
<dbReference type="AlphaFoldDB" id="A0A557SWD7"/>
<feature type="region of interest" description="Disordered" evidence="1">
    <location>
        <begin position="58"/>
        <end position="79"/>
    </location>
</feature>
<organism evidence="2 3">
    <name type="scientific">Candidatus Nitrosocosmicus arcticus</name>
    <dbReference type="NCBI Taxonomy" id="2035267"/>
    <lineage>
        <taxon>Archaea</taxon>
        <taxon>Nitrososphaerota</taxon>
        <taxon>Nitrososphaeria</taxon>
        <taxon>Nitrososphaerales</taxon>
        <taxon>Nitrososphaeraceae</taxon>
        <taxon>Candidatus Nitrosocosmicus</taxon>
    </lineage>
</organism>
<dbReference type="EMBL" id="VOAH01000005">
    <property type="protein sequence ID" value="TVP40927.1"/>
    <property type="molecule type" value="Genomic_DNA"/>
</dbReference>
<dbReference type="Proteomes" id="UP000315289">
    <property type="component" value="Unassembled WGS sequence"/>
</dbReference>
<proteinExistence type="predicted"/>
<reference evidence="2 3" key="1">
    <citation type="journal article" date="2019" name="Front. Microbiol.">
        <title>Ammonia Oxidation by the Arctic Terrestrial Thaumarchaeote Candidatus Nitrosocosmicus arcticus Is Stimulated by Increasing Temperatures.</title>
        <authorList>
            <person name="Alves R.J.E."/>
            <person name="Kerou M."/>
            <person name="Zappe A."/>
            <person name="Bittner R."/>
            <person name="Abby S.S."/>
            <person name="Schmidt H.A."/>
            <person name="Pfeifer K."/>
            <person name="Schleper C."/>
        </authorList>
    </citation>
    <scope>NUCLEOTIDE SEQUENCE [LARGE SCALE GENOMIC DNA]</scope>
    <source>
        <strain evidence="2 3">Kfb</strain>
    </source>
</reference>
<gene>
    <name evidence="2" type="ORF">NARC_50108</name>
</gene>